<dbReference type="InterPro" id="IPR027417">
    <property type="entry name" value="P-loop_NTPase"/>
</dbReference>
<comment type="caution">
    <text evidence="4">The sequence shown here is derived from an EMBL/GenBank/DDBJ whole genome shotgun (WGS) entry which is preliminary data.</text>
</comment>
<dbReference type="PANTHER" id="PTHR32071">
    <property type="entry name" value="TRANSCRIPTIONAL REGULATORY PROTEIN"/>
    <property type="match status" value="1"/>
</dbReference>
<dbReference type="InterPro" id="IPR029016">
    <property type="entry name" value="GAF-like_dom_sf"/>
</dbReference>
<dbReference type="Gene3D" id="1.10.8.60">
    <property type="match status" value="1"/>
</dbReference>
<dbReference type="Gene3D" id="3.30.450.40">
    <property type="match status" value="1"/>
</dbReference>
<dbReference type="EMBL" id="QDFT01000006">
    <property type="protein sequence ID" value="PVE77839.1"/>
    <property type="molecule type" value="Genomic_DNA"/>
</dbReference>
<dbReference type="PROSITE" id="PS50045">
    <property type="entry name" value="SIGMA54_INTERACT_4"/>
    <property type="match status" value="1"/>
</dbReference>
<keyword evidence="1" id="KW-0547">Nucleotide-binding</keyword>
<evidence type="ECO:0000256" key="1">
    <source>
        <dbReference type="ARBA" id="ARBA00022741"/>
    </source>
</evidence>
<dbReference type="SUPFAM" id="SSF55781">
    <property type="entry name" value="GAF domain-like"/>
    <property type="match status" value="1"/>
</dbReference>
<dbReference type="SUPFAM" id="SSF46689">
    <property type="entry name" value="Homeodomain-like"/>
    <property type="match status" value="1"/>
</dbReference>
<accession>A0A2T7WTE0</accession>
<evidence type="ECO:0000313" key="5">
    <source>
        <dbReference type="Proteomes" id="UP000244649"/>
    </source>
</evidence>
<dbReference type="SUPFAM" id="SSF52540">
    <property type="entry name" value="P-loop containing nucleoside triphosphate hydrolases"/>
    <property type="match status" value="1"/>
</dbReference>
<dbReference type="Gene3D" id="1.10.10.60">
    <property type="entry name" value="Homeodomain-like"/>
    <property type="match status" value="1"/>
</dbReference>
<dbReference type="InterPro" id="IPR009057">
    <property type="entry name" value="Homeodomain-like_sf"/>
</dbReference>
<dbReference type="GO" id="GO:0006355">
    <property type="term" value="P:regulation of DNA-templated transcription"/>
    <property type="evidence" value="ECO:0007669"/>
    <property type="project" value="InterPro"/>
</dbReference>
<dbReference type="Pfam" id="PF02954">
    <property type="entry name" value="HTH_8"/>
    <property type="match status" value="1"/>
</dbReference>
<protein>
    <recommendedName>
        <fullName evidence="3">Sigma-54 factor interaction domain-containing protein</fullName>
    </recommendedName>
</protein>
<dbReference type="GO" id="GO:0043565">
    <property type="term" value="F:sequence-specific DNA binding"/>
    <property type="evidence" value="ECO:0007669"/>
    <property type="project" value="InterPro"/>
</dbReference>
<dbReference type="GO" id="GO:0005524">
    <property type="term" value="F:ATP binding"/>
    <property type="evidence" value="ECO:0007669"/>
    <property type="project" value="UniProtKB-KW"/>
</dbReference>
<evidence type="ECO:0000259" key="3">
    <source>
        <dbReference type="PROSITE" id="PS50045"/>
    </source>
</evidence>
<dbReference type="Gene3D" id="3.40.50.300">
    <property type="entry name" value="P-loop containing nucleotide triphosphate hydrolases"/>
    <property type="match status" value="1"/>
</dbReference>
<proteinExistence type="predicted"/>
<name>A0A2T7WTE0_MICTE</name>
<gene>
    <name evidence="4" type="ORF">DC432_03835</name>
</gene>
<dbReference type="PANTHER" id="PTHR32071:SF57">
    <property type="entry name" value="C4-DICARBOXYLATE TRANSPORT TRANSCRIPTIONAL REGULATORY PROTEIN DCTD"/>
    <property type="match status" value="1"/>
</dbReference>
<organism evidence="4 5">
    <name type="scientific">Microbacterium testaceum</name>
    <name type="common">Aureobacterium testaceum</name>
    <name type="synonym">Brevibacterium testaceum</name>
    <dbReference type="NCBI Taxonomy" id="2033"/>
    <lineage>
        <taxon>Bacteria</taxon>
        <taxon>Bacillati</taxon>
        <taxon>Actinomycetota</taxon>
        <taxon>Actinomycetes</taxon>
        <taxon>Micrococcales</taxon>
        <taxon>Microbacteriaceae</taxon>
        <taxon>Microbacterium</taxon>
    </lineage>
</organism>
<dbReference type="InterPro" id="IPR002078">
    <property type="entry name" value="Sigma_54_int"/>
</dbReference>
<dbReference type="InterPro" id="IPR002197">
    <property type="entry name" value="HTH_Fis"/>
</dbReference>
<dbReference type="RefSeq" id="WP_116536755.1">
    <property type="nucleotide sequence ID" value="NZ_QDFT01000006.1"/>
</dbReference>
<dbReference type="Proteomes" id="UP000244649">
    <property type="component" value="Unassembled WGS sequence"/>
</dbReference>
<feature type="domain" description="Sigma-54 factor interaction" evidence="3">
    <location>
        <begin position="417"/>
        <end position="476"/>
    </location>
</feature>
<sequence length="547" mass="59197">MSENGRVIDLGMTTQLESTLRREIALSWRRSTLSGLSPEHTLDAVGVEDVDRQSRLLDAASPVLDRIARDLDGTGYCVLLADRDARLIDMRFGQPRIESLMAHDGAQRGRRFSEDNTGTNAIATVFEIRKPLAVRGDEHFVEALKKFTCYGVPIVNPITGRLDGVLDLTALTELDSPLLGAFVNQAAIEMQNQLLERSRASEHELLRSFHTVANRRVGHAVVGVSPGVFLENPYAETLLDQVDRAALRSLAEDARHDTTLRMTLSSGPVVDVNLVRVSRGAVMALSVAPGGLRAEGPRIASRRSRETERPSGAPLVVVRGEAGTGKTHTAQTLHPAAVLLRCDELAECSTQDWLAKAVSGSSGDAPLIIDDVHLLPPMLAHRLADMLDDRAAPTVLTHIIGPPDPDRASLLSRATHTIDLPSLRARPDRIAPLAREILAAIDPARRISESALAELTRRSWPGNVSQLALVLRTASDAAPFGEIGIDQLGTATPGAAAVMLSPLERAERDTITSVLTAHGHNKRRTAGELHISRTTLYKRMRELGIPG</sequence>
<evidence type="ECO:0000256" key="2">
    <source>
        <dbReference type="ARBA" id="ARBA00022840"/>
    </source>
</evidence>
<dbReference type="AlphaFoldDB" id="A0A2T7WTE0"/>
<keyword evidence="2" id="KW-0067">ATP-binding</keyword>
<evidence type="ECO:0000313" key="4">
    <source>
        <dbReference type="EMBL" id="PVE77839.1"/>
    </source>
</evidence>
<reference evidence="4 5" key="1">
    <citation type="submission" date="2018-04" db="EMBL/GenBank/DDBJ databases">
        <authorList>
            <person name="Go L.Y."/>
            <person name="Mitchell J.A."/>
        </authorList>
    </citation>
    <scope>NUCLEOTIDE SEQUENCE [LARGE SCALE GENOMIC DNA]</scope>
    <source>
        <strain evidence="4 5">TPD7010</strain>
    </source>
</reference>